<dbReference type="AlphaFoldDB" id="A0A0F9C882"/>
<dbReference type="InterPro" id="IPR023168">
    <property type="entry name" value="GatB_Yqey_C_2"/>
</dbReference>
<dbReference type="SUPFAM" id="SSF89095">
    <property type="entry name" value="GatB/YqeY motif"/>
    <property type="match status" value="1"/>
</dbReference>
<dbReference type="Pfam" id="PF09424">
    <property type="entry name" value="YqeY"/>
    <property type="match status" value="1"/>
</dbReference>
<dbReference type="EMBL" id="LAZR01034332">
    <property type="protein sequence ID" value="KKL45593.1"/>
    <property type="molecule type" value="Genomic_DNA"/>
</dbReference>
<comment type="caution">
    <text evidence="1">The sequence shown here is derived from an EMBL/GenBank/DDBJ whole genome shotgun (WGS) entry which is preliminary data.</text>
</comment>
<dbReference type="InterPro" id="IPR042184">
    <property type="entry name" value="YqeY/Aim41_N"/>
</dbReference>
<sequence length="149" mass="16280">MSLKEQLANDLKDAIRGGDEARKTAIRMATWAIKNAEVEKGAALSDADVLSLIGREAKQRRESIEEFRKGGRQDLVEKEEAELEVLQAYLPPQVSRDEIVQAAREVIAEVDAGGPGDKGKVMSVLVKRLAGRAEGREINEVVTEILASL</sequence>
<evidence type="ECO:0000313" key="1">
    <source>
        <dbReference type="EMBL" id="KKL45593.1"/>
    </source>
</evidence>
<gene>
    <name evidence="1" type="ORF">LCGC14_2354040</name>
</gene>
<dbReference type="InterPro" id="IPR003789">
    <property type="entry name" value="Asn/Gln_tRNA_amidoTrase-B-like"/>
</dbReference>
<proteinExistence type="predicted"/>
<evidence type="ECO:0008006" key="2">
    <source>
        <dbReference type="Google" id="ProtNLM"/>
    </source>
</evidence>
<dbReference type="PANTHER" id="PTHR28055">
    <property type="entry name" value="ALTERED INHERITANCE OF MITOCHONDRIA PROTEIN 41, MITOCHONDRIAL"/>
    <property type="match status" value="1"/>
</dbReference>
<organism evidence="1">
    <name type="scientific">marine sediment metagenome</name>
    <dbReference type="NCBI Taxonomy" id="412755"/>
    <lineage>
        <taxon>unclassified sequences</taxon>
        <taxon>metagenomes</taxon>
        <taxon>ecological metagenomes</taxon>
    </lineage>
</organism>
<name>A0A0F9C882_9ZZZZ</name>
<dbReference type="Gene3D" id="1.10.1510.10">
    <property type="entry name" value="Uncharacterised protein YqeY/AIM41 PF09424, N-terminal domain"/>
    <property type="match status" value="1"/>
</dbReference>
<dbReference type="PANTHER" id="PTHR28055:SF1">
    <property type="entry name" value="ALTERED INHERITANCE OF MITOCHONDRIA PROTEIN 41, MITOCHONDRIAL"/>
    <property type="match status" value="1"/>
</dbReference>
<dbReference type="Gene3D" id="1.10.10.410">
    <property type="match status" value="1"/>
</dbReference>
<protein>
    <recommendedName>
        <fullName evidence="2">GatB/YqeY domain-containing protein</fullName>
    </recommendedName>
</protein>
<reference evidence="1" key="1">
    <citation type="journal article" date="2015" name="Nature">
        <title>Complex archaea that bridge the gap between prokaryotes and eukaryotes.</title>
        <authorList>
            <person name="Spang A."/>
            <person name="Saw J.H."/>
            <person name="Jorgensen S.L."/>
            <person name="Zaremba-Niedzwiedzka K."/>
            <person name="Martijn J."/>
            <person name="Lind A.E."/>
            <person name="van Eijk R."/>
            <person name="Schleper C."/>
            <person name="Guy L."/>
            <person name="Ettema T.J."/>
        </authorList>
    </citation>
    <scope>NUCLEOTIDE SEQUENCE</scope>
</reference>
<dbReference type="GO" id="GO:0016884">
    <property type="term" value="F:carbon-nitrogen ligase activity, with glutamine as amido-N-donor"/>
    <property type="evidence" value="ECO:0007669"/>
    <property type="project" value="InterPro"/>
</dbReference>
<dbReference type="InterPro" id="IPR019004">
    <property type="entry name" value="YqeY/Aim41"/>
</dbReference>
<accession>A0A0F9C882</accession>